<name>A0A8J6I027_9FIRM</name>
<evidence type="ECO:0000313" key="2">
    <source>
        <dbReference type="EMBL" id="MBA2133240.1"/>
    </source>
</evidence>
<accession>A0A8J6I027</accession>
<keyword evidence="3" id="KW-1185">Reference proteome</keyword>
<proteinExistence type="predicted"/>
<comment type="caution">
    <text evidence="2">The sequence shown here is derived from an EMBL/GenBank/DDBJ whole genome shotgun (WGS) entry which is preliminary data.</text>
</comment>
<dbReference type="RefSeq" id="WP_181339685.1">
    <property type="nucleotide sequence ID" value="NZ_JAAKDE010000012.1"/>
</dbReference>
<protein>
    <recommendedName>
        <fullName evidence="4">Alpha-L-rhamnosidase six-hairpin glycosidase domain-containing protein</fullName>
    </recommendedName>
</protein>
<dbReference type="GO" id="GO:0005975">
    <property type="term" value="P:carbohydrate metabolic process"/>
    <property type="evidence" value="ECO:0007669"/>
    <property type="project" value="InterPro"/>
</dbReference>
<feature type="chain" id="PRO_5039592554" description="Alpha-L-rhamnosidase six-hairpin glycosidase domain-containing protein" evidence="1">
    <location>
        <begin position="25"/>
        <end position="760"/>
    </location>
</feature>
<evidence type="ECO:0000313" key="3">
    <source>
        <dbReference type="Proteomes" id="UP000657177"/>
    </source>
</evidence>
<sequence>MGKRGTMLFFIALLCLGGSLLVQANKGAAEIPVVIKERAGLDWKNTPLTVGVPVPAADKNFLNPPRVLDQWGREVPSQAILLSSPTATTVPRWWRITFLGTINRHDSLVYRVVPGEEKRVQPRSAVRVEKTTTGYLVENNYLKLELSTAQPLVAKAWFDTNGKGSFPDAPLMSVPWQLGLRTTTGDYTISNLPEARITLEEEGPLRAVFRITGPLSLPEQDGVFTYDCRLVVYAETSYLRLAVRLINTTGQPVTVEEAWVGSTFNLKGERLEASAGLDGKSPKTAALRGNNWAEVQVASATRNRWGGVFPANLGEAPAGWIALTGAENGVAIGVKAFRQQYPNGLQVSGTGEMKIQLLAAAGQVWEAGVAKTHHLTLSFYGARDRERLPELAAITNKPPVATVAAAWLNQTGVLAQPLIDKAMIAELGPDHQSTALLLKEKNWAELLNLFGPLSEGQEINPEYWGFFNYGDLPVAFAVPWAQAGQYWNNNAYDLPYQLLCAYLQTEEPAFLALGEAALTHLQDVDLVNPTAKPRPFPGLEHLKDPRSGEVGAVEDFRHYANAGLILGYYLLDNQFGYELALRMADRITLQPGVTFTDLRTVSAGIAALLTAYQATGQQRYLDSAAELVNLVLNWQQQQEGALPADFIYKTGLVTDSLVAYYRVTGDPKVLAGIRAAVDYSLDHFWDEELGLIQNAGGLLFTSALDLLYRETGEEKYYLVNERQIRVLADQLAVQEPKDVALYYRNVFTFFNGARLRSNKK</sequence>
<dbReference type="AlphaFoldDB" id="A0A8J6I027"/>
<dbReference type="Gene3D" id="1.50.10.20">
    <property type="match status" value="1"/>
</dbReference>
<dbReference type="EMBL" id="JAAKDE010000012">
    <property type="protein sequence ID" value="MBA2133240.1"/>
    <property type="molecule type" value="Genomic_DNA"/>
</dbReference>
<gene>
    <name evidence="2" type="ORF">G5B42_06745</name>
</gene>
<dbReference type="SUPFAM" id="SSF48208">
    <property type="entry name" value="Six-hairpin glycosidases"/>
    <property type="match status" value="1"/>
</dbReference>
<dbReference type="Proteomes" id="UP000657177">
    <property type="component" value="Unassembled WGS sequence"/>
</dbReference>
<reference evidence="2" key="1">
    <citation type="submission" date="2020-06" db="EMBL/GenBank/DDBJ databases">
        <title>Novel chitinolytic bacterium.</title>
        <authorList>
            <person name="Ungkulpasvich U."/>
            <person name="Kosugi A."/>
            <person name="Uke A."/>
        </authorList>
    </citation>
    <scope>NUCLEOTIDE SEQUENCE</scope>
    <source>
        <strain evidence="2">UUS1-1</strain>
    </source>
</reference>
<keyword evidence="1" id="KW-0732">Signal</keyword>
<evidence type="ECO:0008006" key="4">
    <source>
        <dbReference type="Google" id="ProtNLM"/>
    </source>
</evidence>
<feature type="signal peptide" evidence="1">
    <location>
        <begin position="1"/>
        <end position="24"/>
    </location>
</feature>
<evidence type="ECO:0000256" key="1">
    <source>
        <dbReference type="SAM" id="SignalP"/>
    </source>
</evidence>
<dbReference type="InterPro" id="IPR008928">
    <property type="entry name" value="6-hairpin_glycosidase_sf"/>
</dbReference>
<organism evidence="2 3">
    <name type="scientific">Capillibacterium thermochitinicola</name>
    <dbReference type="NCBI Taxonomy" id="2699427"/>
    <lineage>
        <taxon>Bacteria</taxon>
        <taxon>Bacillati</taxon>
        <taxon>Bacillota</taxon>
        <taxon>Capillibacterium</taxon>
    </lineage>
</organism>